<evidence type="ECO:0000256" key="6">
    <source>
        <dbReference type="ARBA" id="ARBA00023157"/>
    </source>
</evidence>
<comment type="similarity">
    <text evidence="1">Belongs to the peptidase C1 family.</text>
</comment>
<name>A0AAD5C1V9_AMBAR</name>
<evidence type="ECO:0000259" key="9">
    <source>
        <dbReference type="SMART" id="SM00848"/>
    </source>
</evidence>
<evidence type="ECO:0000256" key="2">
    <source>
        <dbReference type="ARBA" id="ARBA00022670"/>
    </source>
</evidence>
<sequence length="349" mass="39260">MGLPSERTLILSLIILVMCLCQTTSRSVRDAYISQKHDLWMVQYARVYNNNAEREMRGYIFKKNVEFIESFNSYGHRSYKLAINKFVDRTEDEFKPYVTGHKDTYGLRSHVSRLFKYERVNEVPDSMDWREKGAVTEVKNQGQCGKLFNIITFFGSCWAFSTIAAVEGITKIKTGKLISLSEQQLVDCNRNDLSEGCKGGSKENSFDYIVKNGINTENGYPYQATNKTCIAAFEAAWAATITGYETVPANNETLLLNAVSQQPVSVSIDANSNEFKYYSNGVFTGPCGTNLTHDVTIVGYGTYNGMKYWLVKNSWSADWGMNGYIMMQRDVNAPEGLCGIAMQATFPTA</sequence>
<reference evidence="10" key="1">
    <citation type="submission" date="2022-06" db="EMBL/GenBank/DDBJ databases">
        <title>Uncovering the hologenomic basis of an extraordinary plant invasion.</title>
        <authorList>
            <person name="Bieker V.C."/>
            <person name="Martin M.D."/>
            <person name="Gilbert T."/>
            <person name="Hodgins K."/>
            <person name="Battlay P."/>
            <person name="Petersen B."/>
            <person name="Wilson J."/>
        </authorList>
    </citation>
    <scope>NUCLEOTIDE SEQUENCE</scope>
    <source>
        <strain evidence="10">AA19_3_7</strain>
        <tissue evidence="10">Leaf</tissue>
    </source>
</reference>
<dbReference type="InterPro" id="IPR000668">
    <property type="entry name" value="Peptidase_C1A_C"/>
</dbReference>
<evidence type="ECO:0000313" key="11">
    <source>
        <dbReference type="Proteomes" id="UP001206925"/>
    </source>
</evidence>
<evidence type="ECO:0000256" key="5">
    <source>
        <dbReference type="ARBA" id="ARBA00022807"/>
    </source>
</evidence>
<keyword evidence="4" id="KW-0378">Hydrolase</keyword>
<dbReference type="SMART" id="SM00848">
    <property type="entry name" value="Inhibitor_I29"/>
    <property type="match status" value="1"/>
</dbReference>
<organism evidence="10 11">
    <name type="scientific">Ambrosia artemisiifolia</name>
    <name type="common">Common ragweed</name>
    <dbReference type="NCBI Taxonomy" id="4212"/>
    <lineage>
        <taxon>Eukaryota</taxon>
        <taxon>Viridiplantae</taxon>
        <taxon>Streptophyta</taxon>
        <taxon>Embryophyta</taxon>
        <taxon>Tracheophyta</taxon>
        <taxon>Spermatophyta</taxon>
        <taxon>Magnoliopsida</taxon>
        <taxon>eudicotyledons</taxon>
        <taxon>Gunneridae</taxon>
        <taxon>Pentapetalae</taxon>
        <taxon>asterids</taxon>
        <taxon>campanulids</taxon>
        <taxon>Asterales</taxon>
        <taxon>Asteraceae</taxon>
        <taxon>Asteroideae</taxon>
        <taxon>Heliantheae alliance</taxon>
        <taxon>Heliantheae</taxon>
        <taxon>Ambrosia</taxon>
    </lineage>
</organism>
<feature type="chain" id="PRO_5042273628" evidence="7">
    <location>
        <begin position="26"/>
        <end position="349"/>
    </location>
</feature>
<evidence type="ECO:0000259" key="8">
    <source>
        <dbReference type="SMART" id="SM00645"/>
    </source>
</evidence>
<dbReference type="PRINTS" id="PR00705">
    <property type="entry name" value="PAPAIN"/>
</dbReference>
<dbReference type="Gene3D" id="3.90.70.10">
    <property type="entry name" value="Cysteine proteinases"/>
    <property type="match status" value="1"/>
</dbReference>
<accession>A0AAD5C1V9</accession>
<comment type="caution">
    <text evidence="10">The sequence shown here is derived from an EMBL/GenBank/DDBJ whole genome shotgun (WGS) entry which is preliminary data.</text>
</comment>
<keyword evidence="3 7" id="KW-0732">Signal</keyword>
<dbReference type="EMBL" id="JAMZMK010009946">
    <property type="protein sequence ID" value="KAI7733552.1"/>
    <property type="molecule type" value="Genomic_DNA"/>
</dbReference>
<gene>
    <name evidence="10" type="ORF">M8C21_005769</name>
</gene>
<evidence type="ECO:0000256" key="7">
    <source>
        <dbReference type="SAM" id="SignalP"/>
    </source>
</evidence>
<dbReference type="SUPFAM" id="SSF54001">
    <property type="entry name" value="Cysteine proteinases"/>
    <property type="match status" value="1"/>
</dbReference>
<dbReference type="PROSITE" id="PS00640">
    <property type="entry name" value="THIOL_PROTEASE_ASN"/>
    <property type="match status" value="1"/>
</dbReference>
<evidence type="ECO:0000313" key="10">
    <source>
        <dbReference type="EMBL" id="KAI7733552.1"/>
    </source>
</evidence>
<dbReference type="CDD" id="cd02248">
    <property type="entry name" value="Peptidase_C1A"/>
    <property type="match status" value="1"/>
</dbReference>
<dbReference type="InterPro" id="IPR013128">
    <property type="entry name" value="Peptidase_C1A"/>
</dbReference>
<proteinExistence type="inferred from homology"/>
<feature type="domain" description="Cathepsin propeptide inhibitor" evidence="9">
    <location>
        <begin position="37"/>
        <end position="94"/>
    </location>
</feature>
<keyword evidence="2" id="KW-0645">Protease</keyword>
<feature type="signal peptide" evidence="7">
    <location>
        <begin position="1"/>
        <end position="25"/>
    </location>
</feature>
<dbReference type="Proteomes" id="UP001206925">
    <property type="component" value="Unassembled WGS sequence"/>
</dbReference>
<dbReference type="Pfam" id="PF00112">
    <property type="entry name" value="Peptidase_C1"/>
    <property type="match status" value="1"/>
</dbReference>
<feature type="domain" description="Peptidase C1A papain C-terminal" evidence="8">
    <location>
        <begin position="123"/>
        <end position="348"/>
    </location>
</feature>
<evidence type="ECO:0000256" key="1">
    <source>
        <dbReference type="ARBA" id="ARBA00008455"/>
    </source>
</evidence>
<dbReference type="AlphaFoldDB" id="A0AAD5C1V9"/>
<evidence type="ECO:0000256" key="4">
    <source>
        <dbReference type="ARBA" id="ARBA00022801"/>
    </source>
</evidence>
<keyword evidence="5" id="KW-0788">Thiol protease</keyword>
<dbReference type="InterPro" id="IPR038765">
    <property type="entry name" value="Papain-like_cys_pep_sf"/>
</dbReference>
<protein>
    <submittedName>
        <fullName evidence="10">Uncharacterized protein</fullName>
    </submittedName>
</protein>
<dbReference type="SMART" id="SM00645">
    <property type="entry name" value="Pept_C1"/>
    <property type="match status" value="1"/>
</dbReference>
<dbReference type="InterPro" id="IPR025661">
    <property type="entry name" value="Pept_asp_AS"/>
</dbReference>
<evidence type="ECO:0000256" key="3">
    <source>
        <dbReference type="ARBA" id="ARBA00022729"/>
    </source>
</evidence>
<keyword evidence="6" id="KW-1015">Disulfide bond</keyword>
<dbReference type="InterPro" id="IPR013201">
    <property type="entry name" value="Prot_inhib_I29"/>
</dbReference>
<dbReference type="GO" id="GO:0006508">
    <property type="term" value="P:proteolysis"/>
    <property type="evidence" value="ECO:0007669"/>
    <property type="project" value="UniProtKB-KW"/>
</dbReference>
<dbReference type="Pfam" id="PF08246">
    <property type="entry name" value="Inhibitor_I29"/>
    <property type="match status" value="1"/>
</dbReference>
<dbReference type="GO" id="GO:0008234">
    <property type="term" value="F:cysteine-type peptidase activity"/>
    <property type="evidence" value="ECO:0007669"/>
    <property type="project" value="UniProtKB-KW"/>
</dbReference>
<dbReference type="PANTHER" id="PTHR12411">
    <property type="entry name" value="CYSTEINE PROTEASE FAMILY C1-RELATED"/>
    <property type="match status" value="1"/>
</dbReference>
<dbReference type="FunFam" id="3.90.70.10:FF:000023">
    <property type="entry name" value="Senescence-specific cysteine protease SAG39"/>
    <property type="match status" value="1"/>
</dbReference>
<keyword evidence="11" id="KW-1185">Reference proteome</keyword>
<dbReference type="InterPro" id="IPR039417">
    <property type="entry name" value="Peptidase_C1A_papain-like"/>
</dbReference>